<accession>A0A8G0L6E8</accession>
<feature type="region of interest" description="Disordered" evidence="1">
    <location>
        <begin position="421"/>
        <end position="469"/>
    </location>
</feature>
<name>A0A8G0L6E8_9HYPO</name>
<protein>
    <submittedName>
        <fullName evidence="2">Uncharacterized protein</fullName>
    </submittedName>
</protein>
<proteinExistence type="predicted"/>
<feature type="compositionally biased region" description="Basic and acidic residues" evidence="1">
    <location>
        <begin position="365"/>
        <end position="377"/>
    </location>
</feature>
<dbReference type="Proteomes" id="UP000826661">
    <property type="component" value="Chromosome I"/>
</dbReference>
<reference evidence="2 3" key="1">
    <citation type="journal article" date="2021" name="BMC Genomics">
        <title>Telomere-to-telomere genome assembly of asparaginase-producing Trichoderma simmonsii.</title>
        <authorList>
            <person name="Chung D."/>
            <person name="Kwon Y.M."/>
            <person name="Yang Y."/>
        </authorList>
    </citation>
    <scope>NUCLEOTIDE SEQUENCE [LARGE SCALE GENOMIC DNA]</scope>
    <source>
        <strain evidence="2 3">GH-Sj1</strain>
    </source>
</reference>
<gene>
    <name evidence="2" type="ORF">H0G86_002339</name>
</gene>
<dbReference type="AlphaFoldDB" id="A0A8G0L6E8"/>
<evidence type="ECO:0000313" key="3">
    <source>
        <dbReference type="Proteomes" id="UP000826661"/>
    </source>
</evidence>
<sequence length="469" mass="54869">MSSSSASDTFYQDLQKGLEILVFERLPEHFKMHHYFCFYPRSPIADYISGWGCWCEKVETHPHDYRSCKDERRRGLFPDIIEPGAYIQKCGHYTSEELGRYSHRYFCFKPTDSVSILIDWLLNSRASPSDWKDVNQEQRDVIRRNLRKYQEEWCILPLERKSEKINVLCGLASLRNVGIPKQARQSNVSWEAERLLNILGWRDRDFKKWAEDIRWAMGQGADSRFEREAELRRRERFKMGDRSSKEKDLMIREEKTPTDNFRGQRSGRQEERRGRSPPREQYGYGREEPTQYPTSSTGKSRRGDERQWQDLPDERYYERDEKPRNNPPKEQPRRGKSKSSRPKEQSGGGYKSRHSSPLRGIYEGLLDRLPQEGRFPERVAGVFTDDYKRRLTGDPPKGELWGQLAGVAAGEVGRQVYDALGIRQRSPSHSPPRAKSKVRMAGPPATGYGGGGSSSSRKRHERRRYKENY</sequence>
<evidence type="ECO:0000256" key="1">
    <source>
        <dbReference type="SAM" id="MobiDB-lite"/>
    </source>
</evidence>
<keyword evidence="3" id="KW-1185">Reference proteome</keyword>
<feature type="compositionally biased region" description="Basic and acidic residues" evidence="1">
    <location>
        <begin position="238"/>
        <end position="257"/>
    </location>
</feature>
<feature type="region of interest" description="Disordered" evidence="1">
    <location>
        <begin position="238"/>
        <end position="377"/>
    </location>
</feature>
<evidence type="ECO:0000313" key="2">
    <source>
        <dbReference type="EMBL" id="QYS95022.1"/>
    </source>
</evidence>
<organism evidence="2 3">
    <name type="scientific">Trichoderma simmonsii</name>
    <dbReference type="NCBI Taxonomy" id="1491479"/>
    <lineage>
        <taxon>Eukaryota</taxon>
        <taxon>Fungi</taxon>
        <taxon>Dikarya</taxon>
        <taxon>Ascomycota</taxon>
        <taxon>Pezizomycotina</taxon>
        <taxon>Sordariomycetes</taxon>
        <taxon>Hypocreomycetidae</taxon>
        <taxon>Hypocreales</taxon>
        <taxon>Hypocreaceae</taxon>
        <taxon>Trichoderma</taxon>
    </lineage>
</organism>
<dbReference type="EMBL" id="CP075864">
    <property type="protein sequence ID" value="QYS95022.1"/>
    <property type="molecule type" value="Genomic_DNA"/>
</dbReference>
<feature type="compositionally biased region" description="Basic and acidic residues" evidence="1">
    <location>
        <begin position="301"/>
        <end position="324"/>
    </location>
</feature>
<feature type="compositionally biased region" description="Basic and acidic residues" evidence="1">
    <location>
        <begin position="267"/>
        <end position="278"/>
    </location>
</feature>